<proteinExistence type="inferred from homology"/>
<evidence type="ECO:0000256" key="4">
    <source>
        <dbReference type="ARBA" id="ARBA00022519"/>
    </source>
</evidence>
<name>A0A376U0V4_ECOLX</name>
<feature type="transmembrane region" description="Helical" evidence="8">
    <location>
        <begin position="6"/>
        <end position="25"/>
    </location>
</feature>
<comment type="subcellular location">
    <subcellularLocation>
        <location evidence="1">Cell inner membrane</location>
        <topology evidence="1">Multi-pass membrane protein</topology>
    </subcellularLocation>
</comment>
<accession>A0A376U0V4</accession>
<dbReference type="AlphaFoldDB" id="A0A376U0V4"/>
<keyword evidence="5 8" id="KW-0812">Transmembrane</keyword>
<keyword evidence="7 8" id="KW-0472">Membrane</keyword>
<evidence type="ECO:0000256" key="2">
    <source>
        <dbReference type="ARBA" id="ARBA00010408"/>
    </source>
</evidence>
<dbReference type="Pfam" id="PF10753">
    <property type="entry name" value="Toxin_GhoT_OrtT"/>
    <property type="match status" value="1"/>
</dbReference>
<gene>
    <name evidence="9" type="ORF">NCTC8622_01922</name>
</gene>
<keyword evidence="4" id="KW-0997">Cell inner membrane</keyword>
<dbReference type="EMBL" id="UGCP01000002">
    <property type="protein sequence ID" value="STI82915.1"/>
    <property type="molecule type" value="Genomic_DNA"/>
</dbReference>
<evidence type="ECO:0000313" key="10">
    <source>
        <dbReference type="Proteomes" id="UP000254079"/>
    </source>
</evidence>
<dbReference type="InterPro" id="IPR019689">
    <property type="entry name" value="Toxin_GhoT/OrtT"/>
</dbReference>
<organism evidence="9 10">
    <name type="scientific">Escherichia coli</name>
    <dbReference type="NCBI Taxonomy" id="562"/>
    <lineage>
        <taxon>Bacteria</taxon>
        <taxon>Pseudomonadati</taxon>
        <taxon>Pseudomonadota</taxon>
        <taxon>Gammaproteobacteria</taxon>
        <taxon>Enterobacterales</taxon>
        <taxon>Enterobacteriaceae</taxon>
        <taxon>Escherichia</taxon>
    </lineage>
</organism>
<keyword evidence="6 8" id="KW-1133">Transmembrane helix</keyword>
<feature type="transmembrane region" description="Helical" evidence="8">
    <location>
        <begin position="37"/>
        <end position="62"/>
    </location>
</feature>
<evidence type="ECO:0000256" key="5">
    <source>
        <dbReference type="ARBA" id="ARBA00022692"/>
    </source>
</evidence>
<evidence type="ECO:0000256" key="3">
    <source>
        <dbReference type="ARBA" id="ARBA00022475"/>
    </source>
</evidence>
<evidence type="ECO:0000256" key="6">
    <source>
        <dbReference type="ARBA" id="ARBA00022989"/>
    </source>
</evidence>
<reference evidence="9 10" key="1">
    <citation type="submission" date="2018-06" db="EMBL/GenBank/DDBJ databases">
        <authorList>
            <consortium name="Pathogen Informatics"/>
            <person name="Doyle S."/>
        </authorList>
    </citation>
    <scope>NUCLEOTIDE SEQUENCE [LARGE SCALE GENOMIC DNA]</scope>
    <source>
        <strain evidence="9 10">NCTC8622</strain>
    </source>
</reference>
<dbReference type="GO" id="GO:0005886">
    <property type="term" value="C:plasma membrane"/>
    <property type="evidence" value="ECO:0007669"/>
    <property type="project" value="UniProtKB-SubCell"/>
</dbReference>
<evidence type="ECO:0000256" key="8">
    <source>
        <dbReference type="SAM" id="Phobius"/>
    </source>
</evidence>
<evidence type="ECO:0000256" key="1">
    <source>
        <dbReference type="ARBA" id="ARBA00004429"/>
    </source>
</evidence>
<protein>
    <submittedName>
        <fullName evidence="9">Putative inner membrane protein</fullName>
    </submittedName>
</protein>
<sequence length="69" mass="7818">MALFSKILIFYVIGVNISFVIIWFISHEKTHIRLLSAFLVGINLANESACGITFFSLLGAVVEWTRWLS</sequence>
<comment type="similarity">
    <text evidence="2">Belongs to the GhoT/OrtT toxin family.</text>
</comment>
<evidence type="ECO:0000313" key="9">
    <source>
        <dbReference type="EMBL" id="STI82915.1"/>
    </source>
</evidence>
<keyword evidence="3" id="KW-1003">Cell membrane</keyword>
<evidence type="ECO:0000256" key="7">
    <source>
        <dbReference type="ARBA" id="ARBA00023136"/>
    </source>
</evidence>
<dbReference type="Proteomes" id="UP000254079">
    <property type="component" value="Unassembled WGS sequence"/>
</dbReference>